<evidence type="ECO:0000256" key="1">
    <source>
        <dbReference type="ARBA" id="ARBA00004123"/>
    </source>
</evidence>
<dbReference type="Proteomes" id="UP000030764">
    <property type="component" value="Unassembled WGS sequence"/>
</dbReference>
<evidence type="ECO:0000256" key="5">
    <source>
        <dbReference type="ARBA" id="ARBA00023242"/>
    </source>
</evidence>
<organism evidence="8">
    <name type="scientific">Trichuris suis</name>
    <name type="common">pig whipworm</name>
    <dbReference type="NCBI Taxonomy" id="68888"/>
    <lineage>
        <taxon>Eukaryota</taxon>
        <taxon>Metazoa</taxon>
        <taxon>Ecdysozoa</taxon>
        <taxon>Nematoda</taxon>
        <taxon>Enoplea</taxon>
        <taxon>Dorylaimia</taxon>
        <taxon>Trichinellida</taxon>
        <taxon>Trichuridae</taxon>
        <taxon>Trichuris</taxon>
    </lineage>
</organism>
<dbReference type="SMART" id="SM00320">
    <property type="entry name" value="WD40"/>
    <property type="match status" value="6"/>
</dbReference>
<evidence type="ECO:0000313" key="7">
    <source>
        <dbReference type="EMBL" id="KFD57660.1"/>
    </source>
</evidence>
<keyword evidence="5" id="KW-0539">Nucleus</keyword>
<protein>
    <submittedName>
        <fullName evidence="8">Uncharacterized protein</fullName>
    </submittedName>
</protein>
<dbReference type="PRINTS" id="PR00320">
    <property type="entry name" value="GPROTEINBRPT"/>
</dbReference>
<dbReference type="PANTHER" id="PTHR22850">
    <property type="entry name" value="WD40 REPEAT FAMILY"/>
    <property type="match status" value="1"/>
</dbReference>
<feature type="repeat" description="WD" evidence="6">
    <location>
        <begin position="256"/>
        <end position="298"/>
    </location>
</feature>
<gene>
    <name evidence="7" type="ORF">M513_01330</name>
    <name evidence="8" type="ORF">M514_01330</name>
</gene>
<dbReference type="PROSITE" id="PS50294">
    <property type="entry name" value="WD_REPEATS_REGION"/>
    <property type="match status" value="2"/>
</dbReference>
<dbReference type="AlphaFoldDB" id="A0A085NS10"/>
<evidence type="ECO:0000256" key="2">
    <source>
        <dbReference type="ARBA" id="ARBA00009341"/>
    </source>
</evidence>
<dbReference type="InterPro" id="IPR020472">
    <property type="entry name" value="WD40_PAC1"/>
</dbReference>
<feature type="repeat" description="WD" evidence="6">
    <location>
        <begin position="210"/>
        <end position="252"/>
    </location>
</feature>
<accession>A0A085NS10</accession>
<feature type="repeat" description="WD" evidence="6">
    <location>
        <begin position="300"/>
        <end position="334"/>
    </location>
</feature>
<evidence type="ECO:0000313" key="8">
    <source>
        <dbReference type="EMBL" id="KFD72256.1"/>
    </source>
</evidence>
<comment type="subcellular location">
    <subcellularLocation>
        <location evidence="1">Nucleus</location>
    </subcellularLocation>
</comment>
<dbReference type="Proteomes" id="UP000030758">
    <property type="component" value="Unassembled WGS sequence"/>
</dbReference>
<evidence type="ECO:0000256" key="4">
    <source>
        <dbReference type="ARBA" id="ARBA00022737"/>
    </source>
</evidence>
<comment type="similarity">
    <text evidence="2">Belongs to the WD repeat RBAP46/RBAP48/MSI1 family.</text>
</comment>
<evidence type="ECO:0000313" key="9">
    <source>
        <dbReference type="Proteomes" id="UP000030764"/>
    </source>
</evidence>
<dbReference type="InterPro" id="IPR036322">
    <property type="entry name" value="WD40_repeat_dom_sf"/>
</dbReference>
<keyword evidence="9" id="KW-1185">Reference proteome</keyword>
<dbReference type="EMBL" id="KL363187">
    <property type="protein sequence ID" value="KFD57660.1"/>
    <property type="molecule type" value="Genomic_DNA"/>
</dbReference>
<dbReference type="PROSITE" id="PS00678">
    <property type="entry name" value="WD_REPEATS_1"/>
    <property type="match status" value="1"/>
</dbReference>
<dbReference type="OrthoDB" id="270624at2759"/>
<dbReference type="Gene3D" id="2.130.10.10">
    <property type="entry name" value="YVTN repeat-like/Quinoprotein amine dehydrogenase"/>
    <property type="match status" value="1"/>
</dbReference>
<feature type="repeat" description="WD" evidence="6">
    <location>
        <begin position="356"/>
        <end position="391"/>
    </location>
</feature>
<dbReference type="InterPro" id="IPR001680">
    <property type="entry name" value="WD40_rpt"/>
</dbReference>
<keyword evidence="3 6" id="KW-0853">WD repeat</keyword>
<dbReference type="EMBL" id="KL367478">
    <property type="protein sequence ID" value="KFD72256.1"/>
    <property type="molecule type" value="Genomic_DNA"/>
</dbReference>
<evidence type="ECO:0000256" key="6">
    <source>
        <dbReference type="PROSITE-ProRule" id="PRU00221"/>
    </source>
</evidence>
<evidence type="ECO:0000256" key="3">
    <source>
        <dbReference type="ARBA" id="ARBA00022574"/>
    </source>
</evidence>
<dbReference type="InterPro" id="IPR050459">
    <property type="entry name" value="WD_repeat_RBAP46/RBAP48/MSI1"/>
</dbReference>
<dbReference type="SUPFAM" id="SSF50978">
    <property type="entry name" value="WD40 repeat-like"/>
    <property type="match status" value="1"/>
</dbReference>
<reference evidence="8 9" key="1">
    <citation type="journal article" date="2014" name="Nat. Genet.">
        <title>Genome and transcriptome of the porcine whipworm Trichuris suis.</title>
        <authorList>
            <person name="Jex A.R."/>
            <person name="Nejsum P."/>
            <person name="Schwarz E.M."/>
            <person name="Hu L."/>
            <person name="Young N.D."/>
            <person name="Hall R.S."/>
            <person name="Korhonen P.K."/>
            <person name="Liao S."/>
            <person name="Thamsborg S."/>
            <person name="Xia J."/>
            <person name="Xu P."/>
            <person name="Wang S."/>
            <person name="Scheerlinck J.P."/>
            <person name="Hofmann A."/>
            <person name="Sternberg P.W."/>
            <person name="Wang J."/>
            <person name="Gasser R.B."/>
        </authorList>
    </citation>
    <scope>NUCLEOTIDE SEQUENCE [LARGE SCALE GENOMIC DNA]</scope>
    <source>
        <strain evidence="8">DCEP-RM93F</strain>
        <strain evidence="7">DCEP-RM93M</strain>
    </source>
</reference>
<proteinExistence type="inferred from homology"/>
<name>A0A085NS10_9BILA</name>
<dbReference type="InterPro" id="IPR015943">
    <property type="entry name" value="WD40/YVTN_repeat-like_dom_sf"/>
</dbReference>
<keyword evidence="4" id="KW-0677">Repeat</keyword>
<dbReference type="GO" id="GO:0005634">
    <property type="term" value="C:nucleus"/>
    <property type="evidence" value="ECO:0007669"/>
    <property type="project" value="UniProtKB-SubCell"/>
</dbReference>
<sequence length="410" mass="46238">MENEAKLESWFKANRHLFDRLFIRQQPFVCSDIQWLPMYEESNDSEVEMSQLRLMVGSKADELDRSSIVDYEITAPKIQLRPDLYDAKLSNYVSTDMSAVFTNRFTVLHDGNVNRCRYMPQCSDAIATQSSTGKVNLFDKHRLPSLITVFDSPTPTLRLNGQEKAGFGLSWNALRTGDLLCSSQNGCVYHWNVTALNRTKKGAMDSRCRFKCHIGSANDVAWSNHVSQLFASVGSDRKLCLWDFNNPDRLKPAVSVVSHDKDVNCVAFNKLNPVLLATGSSDKTVAIWDVRKMTEKLSSISTPDGHVTRIEWSPHNELVFSTGHSDGHVNIWNIGKPFCSEANAGAHFPTQLMFAYDGHQSEVNGISWHHQIPFLIASTSNDDYIHIWQMSLRNYKDALPGCELLSNLKG</sequence>
<dbReference type="PROSITE" id="PS50082">
    <property type="entry name" value="WD_REPEATS_2"/>
    <property type="match status" value="4"/>
</dbReference>
<dbReference type="Pfam" id="PF00400">
    <property type="entry name" value="WD40"/>
    <property type="match status" value="4"/>
</dbReference>
<dbReference type="InterPro" id="IPR019775">
    <property type="entry name" value="WD40_repeat_CS"/>
</dbReference>